<evidence type="ECO:0000313" key="2">
    <source>
        <dbReference type="Proteomes" id="UP001596083"/>
    </source>
</evidence>
<accession>A0ABW0Z0A7</accession>
<proteinExistence type="predicted"/>
<protein>
    <submittedName>
        <fullName evidence="1">Uncharacterized protein</fullName>
    </submittedName>
</protein>
<name>A0ABW0Z0A7_9ACTN</name>
<dbReference type="EMBL" id="JBHSPB010000011">
    <property type="protein sequence ID" value="MFC5722270.1"/>
    <property type="molecule type" value="Genomic_DNA"/>
</dbReference>
<evidence type="ECO:0000313" key="1">
    <source>
        <dbReference type="EMBL" id="MFC5722270.1"/>
    </source>
</evidence>
<organism evidence="1 2">
    <name type="scientific">Streptomyces gamaensis</name>
    <dbReference type="NCBI Taxonomy" id="1763542"/>
    <lineage>
        <taxon>Bacteria</taxon>
        <taxon>Bacillati</taxon>
        <taxon>Actinomycetota</taxon>
        <taxon>Actinomycetes</taxon>
        <taxon>Kitasatosporales</taxon>
        <taxon>Streptomycetaceae</taxon>
        <taxon>Streptomyces</taxon>
    </lineage>
</organism>
<sequence>MLWQAKDPHESLNVDELSSANIKRLRSALHPLRKEEQDFYREFLAAKFFATHTTGGPVLDEEKHLLNLFSRQKLIERGVKFNTANSPQEDIELLGNDDCVFFSLEVGEVPKKPSSRFGGRTFRFDFARPEFTDTGWMSLVEMRFASTPKLQGHIPGLPQEDHQAVSRQELDRFGMVFSGGDMIRGLGLSILERIRGMSDEAQDTLLNMRDETGLNKLVNGLFRPEIKVPRHFFSTNFTQAAVKKDDKGF</sequence>
<dbReference type="RefSeq" id="WP_390317655.1">
    <property type="nucleotide sequence ID" value="NZ_JBHSPB010000011.1"/>
</dbReference>
<dbReference type="Proteomes" id="UP001596083">
    <property type="component" value="Unassembled WGS sequence"/>
</dbReference>
<gene>
    <name evidence="1" type="ORF">ACFP1Z_19070</name>
</gene>
<comment type="caution">
    <text evidence="1">The sequence shown here is derived from an EMBL/GenBank/DDBJ whole genome shotgun (WGS) entry which is preliminary data.</text>
</comment>
<keyword evidence="2" id="KW-1185">Reference proteome</keyword>
<reference evidence="2" key="1">
    <citation type="journal article" date="2019" name="Int. J. Syst. Evol. Microbiol.">
        <title>The Global Catalogue of Microorganisms (GCM) 10K type strain sequencing project: providing services to taxonomists for standard genome sequencing and annotation.</title>
        <authorList>
            <consortium name="The Broad Institute Genomics Platform"/>
            <consortium name="The Broad Institute Genome Sequencing Center for Infectious Disease"/>
            <person name="Wu L."/>
            <person name="Ma J."/>
        </authorList>
    </citation>
    <scope>NUCLEOTIDE SEQUENCE [LARGE SCALE GENOMIC DNA]</scope>
    <source>
        <strain evidence="2">CGMCC 4.7304</strain>
    </source>
</reference>